<dbReference type="RefSeq" id="WP_143092434.1">
    <property type="nucleotide sequence ID" value="NZ_FOMW01000005.1"/>
</dbReference>
<dbReference type="Proteomes" id="UP000198977">
    <property type="component" value="Unassembled WGS sequence"/>
</dbReference>
<accession>A0A1I1YJR2</accession>
<evidence type="ECO:0000313" key="3">
    <source>
        <dbReference type="Proteomes" id="UP000198977"/>
    </source>
</evidence>
<reference evidence="2 3" key="1">
    <citation type="submission" date="2016-10" db="EMBL/GenBank/DDBJ databases">
        <authorList>
            <person name="de Groot N.N."/>
        </authorList>
    </citation>
    <scope>NUCLEOTIDE SEQUENCE [LARGE SCALE GENOMIC DNA]</scope>
    <source>
        <strain evidence="2 3">DSM 11443</strain>
    </source>
</reference>
<gene>
    <name evidence="2" type="ORF">SAMN04488523_105242</name>
</gene>
<dbReference type="AlphaFoldDB" id="A0A1I1YJR2"/>
<evidence type="ECO:0000256" key="1">
    <source>
        <dbReference type="SAM" id="MobiDB-lite"/>
    </source>
</evidence>
<dbReference type="STRING" id="74348.SAMN04488523_105242"/>
<dbReference type="EMBL" id="FOMW01000005">
    <property type="protein sequence ID" value="SFE18240.1"/>
    <property type="molecule type" value="Genomic_DNA"/>
</dbReference>
<organism evidence="2 3">
    <name type="scientific">Sulfitobacter brevis</name>
    <dbReference type="NCBI Taxonomy" id="74348"/>
    <lineage>
        <taxon>Bacteria</taxon>
        <taxon>Pseudomonadati</taxon>
        <taxon>Pseudomonadota</taxon>
        <taxon>Alphaproteobacteria</taxon>
        <taxon>Rhodobacterales</taxon>
        <taxon>Roseobacteraceae</taxon>
        <taxon>Sulfitobacter</taxon>
    </lineage>
</organism>
<keyword evidence="3" id="KW-1185">Reference proteome</keyword>
<name>A0A1I1YJR2_9RHOB</name>
<sequence length="87" mass="8840">MDTPGKVAAADTRAAKLCHASDERAGPTPHAGEPSGGEPCCSGSCTLLFVQVLPSDGPSQLNDRHDPAPLLRLVSGGAKQALRPPNA</sequence>
<protein>
    <submittedName>
        <fullName evidence="2">Uncharacterized protein</fullName>
    </submittedName>
</protein>
<feature type="region of interest" description="Disordered" evidence="1">
    <location>
        <begin position="1"/>
        <end position="38"/>
    </location>
</feature>
<proteinExistence type="predicted"/>
<evidence type="ECO:0000313" key="2">
    <source>
        <dbReference type="EMBL" id="SFE18240.1"/>
    </source>
</evidence>